<feature type="non-terminal residue" evidence="2">
    <location>
        <position position="77"/>
    </location>
</feature>
<name>A0A8S3ADG4_9BILA</name>
<dbReference type="Proteomes" id="UP000681720">
    <property type="component" value="Unassembled WGS sequence"/>
</dbReference>
<proteinExistence type="predicted"/>
<protein>
    <submittedName>
        <fullName evidence="2">Uncharacterized protein</fullName>
    </submittedName>
</protein>
<dbReference type="EMBL" id="CAJOBJ010140117">
    <property type="protein sequence ID" value="CAF4758923.1"/>
    <property type="molecule type" value="Genomic_DNA"/>
</dbReference>
<feature type="compositionally biased region" description="Basic residues" evidence="1">
    <location>
        <begin position="26"/>
        <end position="35"/>
    </location>
</feature>
<feature type="compositionally biased region" description="Polar residues" evidence="1">
    <location>
        <begin position="64"/>
        <end position="77"/>
    </location>
</feature>
<reference evidence="2" key="1">
    <citation type="submission" date="2021-02" db="EMBL/GenBank/DDBJ databases">
        <authorList>
            <person name="Nowell W R."/>
        </authorList>
    </citation>
    <scope>NUCLEOTIDE SEQUENCE</scope>
</reference>
<evidence type="ECO:0000313" key="2">
    <source>
        <dbReference type="EMBL" id="CAF4673689.1"/>
    </source>
</evidence>
<gene>
    <name evidence="2" type="ORF">BYL167_LOCUS43071</name>
    <name evidence="3" type="ORF">GIL414_LOCUS45465</name>
</gene>
<organism evidence="2 4">
    <name type="scientific">Rotaria magnacalcarata</name>
    <dbReference type="NCBI Taxonomy" id="392030"/>
    <lineage>
        <taxon>Eukaryota</taxon>
        <taxon>Metazoa</taxon>
        <taxon>Spiralia</taxon>
        <taxon>Gnathifera</taxon>
        <taxon>Rotifera</taxon>
        <taxon>Eurotatoria</taxon>
        <taxon>Bdelloidea</taxon>
        <taxon>Philodinida</taxon>
        <taxon>Philodinidae</taxon>
        <taxon>Rotaria</taxon>
    </lineage>
</organism>
<evidence type="ECO:0000256" key="1">
    <source>
        <dbReference type="SAM" id="MobiDB-lite"/>
    </source>
</evidence>
<dbReference type="EMBL" id="CAJOBH010113474">
    <property type="protein sequence ID" value="CAF4673689.1"/>
    <property type="molecule type" value="Genomic_DNA"/>
</dbReference>
<accession>A0A8S3ADG4</accession>
<evidence type="ECO:0000313" key="4">
    <source>
        <dbReference type="Proteomes" id="UP000681967"/>
    </source>
</evidence>
<feature type="compositionally biased region" description="Low complexity" evidence="1">
    <location>
        <begin position="44"/>
        <end position="62"/>
    </location>
</feature>
<dbReference type="Proteomes" id="UP000681967">
    <property type="component" value="Unassembled WGS sequence"/>
</dbReference>
<evidence type="ECO:0000313" key="3">
    <source>
        <dbReference type="EMBL" id="CAF4758923.1"/>
    </source>
</evidence>
<dbReference type="AlphaFoldDB" id="A0A8S3ADG4"/>
<feature type="region of interest" description="Disordered" evidence="1">
    <location>
        <begin position="1"/>
        <end position="77"/>
    </location>
</feature>
<comment type="caution">
    <text evidence="2">The sequence shown here is derived from an EMBL/GenBank/DDBJ whole genome shotgun (WGS) entry which is preliminary data.</text>
</comment>
<sequence>MKEFLPSTPICNGDIHTIPPSNKRSNNQHHHRSRSRVSQIVLIPQQSHPLSSSPSSRNVHNHSQYEYFNSNMSLLEK</sequence>